<keyword evidence="5" id="KW-1185">Reference proteome</keyword>
<feature type="region of interest" description="Disordered" evidence="1">
    <location>
        <begin position="28"/>
        <end position="68"/>
    </location>
</feature>
<evidence type="ECO:0000256" key="1">
    <source>
        <dbReference type="SAM" id="MobiDB-lite"/>
    </source>
</evidence>
<dbReference type="EMBL" id="CAJFCV020000002">
    <property type="protein sequence ID" value="CAG9094876.1"/>
    <property type="molecule type" value="Genomic_DNA"/>
</dbReference>
<dbReference type="WBParaSite" id="BXY_0489600.1">
    <property type="protein sequence ID" value="BXY_0489600.1"/>
    <property type="gene ID" value="BXY_0489600"/>
</dbReference>
<reference evidence="3" key="2">
    <citation type="submission" date="2020-08" db="EMBL/GenBank/DDBJ databases">
        <authorList>
            <person name="Kikuchi T."/>
        </authorList>
    </citation>
    <scope>NUCLEOTIDE SEQUENCE</scope>
    <source>
        <strain evidence="2">Ka4C1</strain>
    </source>
</reference>
<evidence type="ECO:0000313" key="4">
    <source>
        <dbReference type="Proteomes" id="UP000095284"/>
    </source>
</evidence>
<evidence type="ECO:0000313" key="6">
    <source>
        <dbReference type="WBParaSite" id="BXY_0489600.1"/>
    </source>
</evidence>
<gene>
    <name evidence="2" type="ORF">BXYJ_LOCUS3521</name>
</gene>
<protein>
    <submittedName>
        <fullName evidence="2">(pine wood nematode) hypothetical protein</fullName>
    </submittedName>
</protein>
<dbReference type="Proteomes" id="UP000582659">
    <property type="component" value="Unassembled WGS sequence"/>
</dbReference>
<reference evidence="6" key="1">
    <citation type="submission" date="2016-11" db="UniProtKB">
        <authorList>
            <consortium name="WormBaseParasite"/>
        </authorList>
    </citation>
    <scope>IDENTIFICATION</scope>
</reference>
<proteinExistence type="predicted"/>
<dbReference type="AlphaFoldDB" id="A0A1I7RVY3"/>
<dbReference type="Proteomes" id="UP000095284">
    <property type="component" value="Unplaced"/>
</dbReference>
<dbReference type="EMBL" id="CAJFDI010000002">
    <property type="protein sequence ID" value="CAD5214421.1"/>
    <property type="molecule type" value="Genomic_DNA"/>
</dbReference>
<name>A0A1I7RVY3_BURXY</name>
<accession>A0A1I7RVY3</accession>
<evidence type="ECO:0000313" key="5">
    <source>
        <dbReference type="Proteomes" id="UP000659654"/>
    </source>
</evidence>
<dbReference type="Proteomes" id="UP000659654">
    <property type="component" value="Unassembled WGS sequence"/>
</dbReference>
<organism evidence="4 6">
    <name type="scientific">Bursaphelenchus xylophilus</name>
    <name type="common">Pinewood nematode worm</name>
    <name type="synonym">Aphelenchoides xylophilus</name>
    <dbReference type="NCBI Taxonomy" id="6326"/>
    <lineage>
        <taxon>Eukaryota</taxon>
        <taxon>Metazoa</taxon>
        <taxon>Ecdysozoa</taxon>
        <taxon>Nematoda</taxon>
        <taxon>Chromadorea</taxon>
        <taxon>Rhabditida</taxon>
        <taxon>Tylenchina</taxon>
        <taxon>Tylenchomorpha</taxon>
        <taxon>Aphelenchoidea</taxon>
        <taxon>Aphelenchoididae</taxon>
        <taxon>Bursaphelenchus</taxon>
    </lineage>
</organism>
<feature type="compositionally biased region" description="Acidic residues" evidence="1">
    <location>
        <begin position="44"/>
        <end position="67"/>
    </location>
</feature>
<evidence type="ECO:0000313" key="2">
    <source>
        <dbReference type="EMBL" id="CAD5214421.1"/>
    </source>
</evidence>
<sequence length="76" mass="9103">MPLKSEKACASFDGGFTLDSERDLERETTVLNRNLESERTDNERGDDENDELKFEQEDEEDYQEESMDVLLRRYYR</sequence>
<evidence type="ECO:0000313" key="3">
    <source>
        <dbReference type="EMBL" id="CAG9094876.1"/>
    </source>
</evidence>